<proteinExistence type="inferred from homology"/>
<dbReference type="GO" id="GO:0015948">
    <property type="term" value="P:methanogenesis"/>
    <property type="evidence" value="ECO:0007669"/>
    <property type="project" value="InterPro"/>
</dbReference>
<sequence>MGIASLNLLSEEDIEQIHQATVEVLEETGVRIHDEKALDLMDENGCIVDRDTNIAKIPEHVLEEFIDKIPKFDSWQMYDRSGEKYQRKDVNYLAFGEGTRMTDRDGTTREATKKDVEEIAIVADALDAMDWHKPSVTPNDVPKATNYLHEFEATVLNTSKPLSLGPHNPKTAPELIEMASAIAGSKEKLVKKPFVMAWSCPVAPLQHDPIELGVLMEFAKEGLPVGVLSMGMAGGSCPVTLPGTLVVHNAEVLSGMIIMQMVNPGVPTHYGSSTTVMDLRTGACPVGAPEHGLINAAVFQMARYYDFPARVSGS</sequence>
<dbReference type="Proteomes" id="UP000070311">
    <property type="component" value="Unassembled WGS sequence"/>
</dbReference>
<dbReference type="EMBL" id="LHYD01000032">
    <property type="protein sequence ID" value="KXB05142.1"/>
    <property type="molecule type" value="Genomic_DNA"/>
</dbReference>
<gene>
    <name evidence="4" type="ORF">AKJ50_01720</name>
</gene>
<dbReference type="Pfam" id="PF06253">
    <property type="entry name" value="MTTB"/>
    <property type="match status" value="1"/>
</dbReference>
<dbReference type="InterPro" id="IPR010426">
    <property type="entry name" value="MTTB_MeTrfase"/>
</dbReference>
<comment type="similarity">
    <text evidence="1">Belongs to the trimethylamine methyltransferase family.</text>
</comment>
<evidence type="ECO:0000256" key="2">
    <source>
        <dbReference type="ARBA" id="ARBA00022603"/>
    </source>
</evidence>
<organism evidence="4 5">
    <name type="scientific">candidate division MSBL1 archaeon SCGC-AAA382A13</name>
    <dbReference type="NCBI Taxonomy" id="1698279"/>
    <lineage>
        <taxon>Archaea</taxon>
        <taxon>Methanobacteriati</taxon>
        <taxon>Methanobacteriota</taxon>
        <taxon>candidate division MSBL1</taxon>
    </lineage>
</organism>
<dbReference type="PATRIC" id="fig|1698279.3.peg.271"/>
<dbReference type="GO" id="GO:0008168">
    <property type="term" value="F:methyltransferase activity"/>
    <property type="evidence" value="ECO:0007669"/>
    <property type="project" value="UniProtKB-KW"/>
</dbReference>
<evidence type="ECO:0000313" key="4">
    <source>
        <dbReference type="EMBL" id="KXB05142.1"/>
    </source>
</evidence>
<keyword evidence="2" id="KW-0489">Methyltransferase</keyword>
<name>A0A133VFC4_9EURY</name>
<dbReference type="GO" id="GO:0032259">
    <property type="term" value="P:methylation"/>
    <property type="evidence" value="ECO:0007669"/>
    <property type="project" value="UniProtKB-KW"/>
</dbReference>
<keyword evidence="3" id="KW-0808">Transferase</keyword>
<dbReference type="AlphaFoldDB" id="A0A133VFC4"/>
<comment type="caution">
    <text evidence="4">The sequence shown here is derived from an EMBL/GenBank/DDBJ whole genome shotgun (WGS) entry which is preliminary data.</text>
</comment>
<evidence type="ECO:0000313" key="5">
    <source>
        <dbReference type="Proteomes" id="UP000070311"/>
    </source>
</evidence>
<keyword evidence="5" id="KW-1185">Reference proteome</keyword>
<evidence type="ECO:0000256" key="1">
    <source>
        <dbReference type="ARBA" id="ARBA00007137"/>
    </source>
</evidence>
<dbReference type="InterPro" id="IPR038601">
    <property type="entry name" value="MttB-like_sf"/>
</dbReference>
<dbReference type="Gene3D" id="3.20.20.480">
    <property type="entry name" value="Trimethylamine methyltransferase-like"/>
    <property type="match status" value="1"/>
</dbReference>
<protein>
    <submittedName>
        <fullName evidence="4">Uncharacterized protein</fullName>
    </submittedName>
</protein>
<evidence type="ECO:0000256" key="3">
    <source>
        <dbReference type="ARBA" id="ARBA00022679"/>
    </source>
</evidence>
<reference evidence="4 5" key="1">
    <citation type="journal article" date="2016" name="Sci. Rep.">
        <title>Metabolic traits of an uncultured archaeal lineage -MSBL1- from brine pools of the Red Sea.</title>
        <authorList>
            <person name="Mwirichia R."/>
            <person name="Alam I."/>
            <person name="Rashid M."/>
            <person name="Vinu M."/>
            <person name="Ba-Alawi W."/>
            <person name="Anthony Kamau A."/>
            <person name="Kamanda Ngugi D."/>
            <person name="Goker M."/>
            <person name="Klenk H.P."/>
            <person name="Bajic V."/>
            <person name="Stingl U."/>
        </authorList>
    </citation>
    <scope>NUCLEOTIDE SEQUENCE [LARGE SCALE GENOMIC DNA]</scope>
    <source>
        <strain evidence="4">SCGC-AAA382A13</strain>
    </source>
</reference>
<accession>A0A133VFC4</accession>